<dbReference type="Gene3D" id="2.170.130.10">
    <property type="entry name" value="TonB-dependent receptor, plug domain"/>
    <property type="match status" value="1"/>
</dbReference>
<reference evidence="9 10" key="1">
    <citation type="submission" date="2021-04" db="EMBL/GenBank/DDBJ databases">
        <title>Chitinophaga sp. nov., isolated from the rhizosphere soil.</title>
        <authorList>
            <person name="He S."/>
        </authorList>
    </citation>
    <scope>NUCLEOTIDE SEQUENCE [LARGE SCALE GENOMIC DNA]</scope>
    <source>
        <strain evidence="9 10">2R12</strain>
    </source>
</reference>
<name>A0ABS5IZF6_9BACT</name>
<evidence type="ECO:0000313" key="10">
    <source>
        <dbReference type="Proteomes" id="UP000676386"/>
    </source>
</evidence>
<accession>A0ABS5IZF6</accession>
<dbReference type="InterPro" id="IPR023997">
    <property type="entry name" value="TonB-dep_OMP_SusC/RagA_CS"/>
</dbReference>
<dbReference type="InterPro" id="IPR008969">
    <property type="entry name" value="CarboxyPept-like_regulatory"/>
</dbReference>
<keyword evidence="5 7" id="KW-0472">Membrane</keyword>
<evidence type="ECO:0000313" key="9">
    <source>
        <dbReference type="EMBL" id="MBS0028228.1"/>
    </source>
</evidence>
<dbReference type="PROSITE" id="PS52016">
    <property type="entry name" value="TONB_DEPENDENT_REC_3"/>
    <property type="match status" value="1"/>
</dbReference>
<dbReference type="SUPFAM" id="SSF49464">
    <property type="entry name" value="Carboxypeptidase regulatory domain-like"/>
    <property type="match status" value="1"/>
</dbReference>
<dbReference type="EMBL" id="JAGTXB010000005">
    <property type="protein sequence ID" value="MBS0028228.1"/>
    <property type="molecule type" value="Genomic_DNA"/>
</dbReference>
<keyword evidence="4 7" id="KW-0812">Transmembrane</keyword>
<dbReference type="Pfam" id="PF07715">
    <property type="entry name" value="Plug"/>
    <property type="match status" value="1"/>
</dbReference>
<dbReference type="Gene3D" id="2.60.40.1120">
    <property type="entry name" value="Carboxypeptidase-like, regulatory domain"/>
    <property type="match status" value="1"/>
</dbReference>
<feature type="domain" description="TonB-dependent receptor plug" evidence="8">
    <location>
        <begin position="115"/>
        <end position="223"/>
    </location>
</feature>
<dbReference type="InterPro" id="IPR036942">
    <property type="entry name" value="Beta-barrel_TonB_sf"/>
</dbReference>
<evidence type="ECO:0000256" key="3">
    <source>
        <dbReference type="ARBA" id="ARBA00022452"/>
    </source>
</evidence>
<dbReference type="InterPro" id="IPR012910">
    <property type="entry name" value="Plug_dom"/>
</dbReference>
<sequence length="986" mass="106825">MVIFEKKIGLLIACIFLSVIVFAQTKKVTGKVSGPDGTPLIGVTVLVKGLGIGTTTLQDGSFTITVPEGSKTLVISYTGMENLEVPPTDKMNLRMRSKNAQLADIVVVGYGTQKRRDLTGSIVTLSAKTYKDQPVLAASSALQGRVAGVTVTNSSGAPGGAVKIRIRGANSVNANNDPLYVVDGIALGSIGLADLNVNDIESMEVLKDASATAVYGSRGANGVVLITSRSGATGLPRIEYNGFVSFNKPMKKYDLMDAVTYAKTANLTAGAAVFADPQSFAGKGTDWQSMLFTNSVIQSHQLSIAGGKEGMRYYVSGFYVNQEGLLINTNQKRLGIRSNLDVKLNNQMDFGVNFYVARINSHNNDDMGSKGNPVMGALTWAPTEPVYKSPGQYNRFGISPIWLNPYMSIRERNNDSIATVGVLNGKFKYAITDWLTLIINAGVDMNIAGKAYLNNDWISAGNMGSGQSSSENFTFQNSNVLTFHKTFNKHDLSATALVEESSNHFKNFNASGSGLTSIANGYHNLGLNTAQSISSGYSNWSLISFMGRIAYSFNDKYLFTATMRRDGSSKFQGNNKWSNFPSFSVGWKLSNEKFIEDLKVFSNLKLRAGWGVTGNQAIGPYSTLGLLDGVIYSYGTVNVSQGYTLGNPATPDVKWETSKQTNIGLDIGLLNGRLNISADYYNKNTSDLLLFTRIANYDGGGNYLKNVGKVNNKGWEFMIEGTPYKDRNLSWSTAFNASFNQNKVINLGRDSMLERPYSIGDGLFTNSIQVVKVGQPLGTFYLIPWEGVYQTDKGIYKAGDARYTDVDGNGSIGFEDRVISGSAMPKFTWGFNNNVTYRNFELNIFIQGAHGNKIFNTTYAATAVPTSDVKFINLADAANYWTPGNNGSTWANPGSKNKSWVESTQFIQDGGYVRLKNVSVAYTIGKDILKAATAKIYVSAQNIVTITRYKGFDPEASTVGGDVDAGIDLGAYPSPKTVTVGLQLKF</sequence>
<keyword evidence="6 7" id="KW-0998">Cell outer membrane</keyword>
<keyword evidence="10" id="KW-1185">Reference proteome</keyword>
<organism evidence="9 10">
    <name type="scientific">Chitinophaga hostae</name>
    <dbReference type="NCBI Taxonomy" id="2831022"/>
    <lineage>
        <taxon>Bacteria</taxon>
        <taxon>Pseudomonadati</taxon>
        <taxon>Bacteroidota</taxon>
        <taxon>Chitinophagia</taxon>
        <taxon>Chitinophagales</taxon>
        <taxon>Chitinophagaceae</taxon>
        <taxon>Chitinophaga</taxon>
    </lineage>
</organism>
<comment type="similarity">
    <text evidence="7">Belongs to the TonB-dependent receptor family.</text>
</comment>
<gene>
    <name evidence="9" type="ORF">KE626_12995</name>
</gene>
<keyword evidence="9" id="KW-0675">Receptor</keyword>
<dbReference type="RefSeq" id="WP_211973332.1">
    <property type="nucleotide sequence ID" value="NZ_CBFHAM010000090.1"/>
</dbReference>
<dbReference type="InterPro" id="IPR037066">
    <property type="entry name" value="Plug_dom_sf"/>
</dbReference>
<dbReference type="SUPFAM" id="SSF56935">
    <property type="entry name" value="Porins"/>
    <property type="match status" value="1"/>
</dbReference>
<evidence type="ECO:0000259" key="8">
    <source>
        <dbReference type="Pfam" id="PF07715"/>
    </source>
</evidence>
<dbReference type="Gene3D" id="2.40.170.20">
    <property type="entry name" value="TonB-dependent receptor, beta-barrel domain"/>
    <property type="match status" value="1"/>
</dbReference>
<dbReference type="Pfam" id="PF13715">
    <property type="entry name" value="CarbopepD_reg_2"/>
    <property type="match status" value="1"/>
</dbReference>
<keyword evidence="3 7" id="KW-1134">Transmembrane beta strand</keyword>
<protein>
    <submittedName>
        <fullName evidence="9">TonB-dependent receptor</fullName>
    </submittedName>
</protein>
<dbReference type="Proteomes" id="UP000676386">
    <property type="component" value="Unassembled WGS sequence"/>
</dbReference>
<dbReference type="InterPro" id="IPR039426">
    <property type="entry name" value="TonB-dep_rcpt-like"/>
</dbReference>
<evidence type="ECO:0000256" key="5">
    <source>
        <dbReference type="ARBA" id="ARBA00023136"/>
    </source>
</evidence>
<evidence type="ECO:0000256" key="4">
    <source>
        <dbReference type="ARBA" id="ARBA00022692"/>
    </source>
</evidence>
<dbReference type="NCBIfam" id="TIGR04057">
    <property type="entry name" value="SusC_RagA_signa"/>
    <property type="match status" value="1"/>
</dbReference>
<keyword evidence="2 7" id="KW-0813">Transport</keyword>
<comment type="caution">
    <text evidence="9">The sequence shown here is derived from an EMBL/GenBank/DDBJ whole genome shotgun (WGS) entry which is preliminary data.</text>
</comment>
<evidence type="ECO:0000256" key="6">
    <source>
        <dbReference type="ARBA" id="ARBA00023237"/>
    </source>
</evidence>
<dbReference type="InterPro" id="IPR023996">
    <property type="entry name" value="TonB-dep_OMP_SusC/RagA"/>
</dbReference>
<evidence type="ECO:0000256" key="1">
    <source>
        <dbReference type="ARBA" id="ARBA00004571"/>
    </source>
</evidence>
<comment type="subcellular location">
    <subcellularLocation>
        <location evidence="1 7">Cell outer membrane</location>
        <topology evidence="1 7">Multi-pass membrane protein</topology>
    </subcellularLocation>
</comment>
<proteinExistence type="inferred from homology"/>
<dbReference type="NCBIfam" id="TIGR04056">
    <property type="entry name" value="OMP_RagA_SusC"/>
    <property type="match status" value="1"/>
</dbReference>
<evidence type="ECO:0000256" key="7">
    <source>
        <dbReference type="PROSITE-ProRule" id="PRU01360"/>
    </source>
</evidence>
<evidence type="ECO:0000256" key="2">
    <source>
        <dbReference type="ARBA" id="ARBA00022448"/>
    </source>
</evidence>